<dbReference type="Proteomes" id="UP000663882">
    <property type="component" value="Unassembled WGS sequence"/>
</dbReference>
<dbReference type="EMBL" id="CAJNOO010000074">
    <property type="protein sequence ID" value="CAF0786938.1"/>
    <property type="molecule type" value="Genomic_DNA"/>
</dbReference>
<evidence type="ECO:0000313" key="3">
    <source>
        <dbReference type="EMBL" id="CAF4051882.1"/>
    </source>
</evidence>
<dbReference type="AlphaFoldDB" id="A0A813RUC2"/>
<evidence type="ECO:0000313" key="4">
    <source>
        <dbReference type="Proteomes" id="UP000663882"/>
    </source>
</evidence>
<feature type="region of interest" description="Disordered" evidence="1">
    <location>
        <begin position="88"/>
        <end position="166"/>
    </location>
</feature>
<dbReference type="Proteomes" id="UP000663823">
    <property type="component" value="Unassembled WGS sequence"/>
</dbReference>
<accession>A0A813RUC2</accession>
<dbReference type="EMBL" id="CAJOAX010009224">
    <property type="protein sequence ID" value="CAF4051882.1"/>
    <property type="molecule type" value="Genomic_DNA"/>
</dbReference>
<feature type="compositionally biased region" description="Low complexity" evidence="1">
    <location>
        <begin position="93"/>
        <end position="108"/>
    </location>
</feature>
<organism evidence="2 4">
    <name type="scientific">Rotaria sordida</name>
    <dbReference type="NCBI Taxonomy" id="392033"/>
    <lineage>
        <taxon>Eukaryota</taxon>
        <taxon>Metazoa</taxon>
        <taxon>Spiralia</taxon>
        <taxon>Gnathifera</taxon>
        <taxon>Rotifera</taxon>
        <taxon>Eurotatoria</taxon>
        <taxon>Bdelloidea</taxon>
        <taxon>Philodinida</taxon>
        <taxon>Philodinidae</taxon>
        <taxon>Rotaria</taxon>
    </lineage>
</organism>
<proteinExistence type="predicted"/>
<feature type="compositionally biased region" description="Polar residues" evidence="1">
    <location>
        <begin position="114"/>
        <end position="145"/>
    </location>
</feature>
<reference evidence="2" key="1">
    <citation type="submission" date="2021-02" db="EMBL/GenBank/DDBJ databases">
        <authorList>
            <person name="Nowell W R."/>
        </authorList>
    </citation>
    <scope>NUCLEOTIDE SEQUENCE</scope>
</reference>
<sequence>MSETTTNTASGDTLIYDSQLTGFSAFRKSLGYCCCRLFKRSSAYNISSVSKHNEVELVEKSNEPPSYINQALEAKTLPDATPNIIPGIKGGLSSTQTSRSTTRVTQATPRPGITSAQTRSQINTPISKTEILTITKPSPSTVNTKNNRKESDETTDSSDEESSSGDDKSWILIMLVQNDLLLTMQTNDDNYY</sequence>
<evidence type="ECO:0000256" key="1">
    <source>
        <dbReference type="SAM" id="MobiDB-lite"/>
    </source>
</evidence>
<protein>
    <submittedName>
        <fullName evidence="2">Uncharacterized protein</fullName>
    </submittedName>
</protein>
<gene>
    <name evidence="3" type="ORF">OTI717_LOCUS31681</name>
    <name evidence="2" type="ORF">RFH988_LOCUS3214</name>
</gene>
<feature type="compositionally biased region" description="Acidic residues" evidence="1">
    <location>
        <begin position="153"/>
        <end position="164"/>
    </location>
</feature>
<evidence type="ECO:0000313" key="2">
    <source>
        <dbReference type="EMBL" id="CAF0786938.1"/>
    </source>
</evidence>
<comment type="caution">
    <text evidence="2">The sequence shown here is derived from an EMBL/GenBank/DDBJ whole genome shotgun (WGS) entry which is preliminary data.</text>
</comment>
<dbReference type="OrthoDB" id="10061210at2759"/>
<name>A0A813RUC2_9BILA</name>